<dbReference type="InterPro" id="IPR007456">
    <property type="entry name" value="Smg"/>
</dbReference>
<name>A0A3B0WVM9_9ZZZZ</name>
<accession>A0A3B0WVM9</accession>
<dbReference type="PANTHER" id="PTHR38692:SF1">
    <property type="entry name" value="PROTEIN SMG"/>
    <property type="match status" value="1"/>
</dbReference>
<protein>
    <recommendedName>
        <fullName evidence="2">Protein Smg homolog</fullName>
    </recommendedName>
</protein>
<sequence length="158" mass="18252">MNENIIDVLVYLFENYLSEQTNLKKQYTKNNIYNGLEQAGFEKPTIDHAIDWLLSINADQHHIISQSADAIRYYTPFEIELLDEEGIDFICYLESTGILTPTTRELLLNGLLNLNTDNIDVDDLQWLALIILFSQPDEEQAFASMESLMFDPPVDHEH</sequence>
<gene>
    <name evidence="1" type="ORF">MNBD_GAMMA02-33</name>
</gene>
<organism evidence="1">
    <name type="scientific">hydrothermal vent metagenome</name>
    <dbReference type="NCBI Taxonomy" id="652676"/>
    <lineage>
        <taxon>unclassified sequences</taxon>
        <taxon>metagenomes</taxon>
        <taxon>ecological metagenomes</taxon>
    </lineage>
</organism>
<evidence type="ECO:0000313" key="1">
    <source>
        <dbReference type="EMBL" id="VAW48396.1"/>
    </source>
</evidence>
<reference evidence="1" key="1">
    <citation type="submission" date="2018-06" db="EMBL/GenBank/DDBJ databases">
        <authorList>
            <person name="Zhirakovskaya E."/>
        </authorList>
    </citation>
    <scope>NUCLEOTIDE SEQUENCE</scope>
</reference>
<proteinExistence type="inferred from homology"/>
<dbReference type="EMBL" id="UOFA01000407">
    <property type="protein sequence ID" value="VAW48396.1"/>
    <property type="molecule type" value="Genomic_DNA"/>
</dbReference>
<dbReference type="HAMAP" id="MF_00598">
    <property type="entry name" value="Smg"/>
    <property type="match status" value="1"/>
</dbReference>
<evidence type="ECO:0008006" key="2">
    <source>
        <dbReference type="Google" id="ProtNLM"/>
    </source>
</evidence>
<dbReference type="PANTHER" id="PTHR38692">
    <property type="entry name" value="PROTEIN SMG"/>
    <property type="match status" value="1"/>
</dbReference>
<dbReference type="AlphaFoldDB" id="A0A3B0WVM9"/>
<dbReference type="Pfam" id="PF04361">
    <property type="entry name" value="DUF494"/>
    <property type="match status" value="1"/>
</dbReference>